<evidence type="ECO:0000256" key="12">
    <source>
        <dbReference type="SAM" id="MobiDB-lite"/>
    </source>
</evidence>
<dbReference type="PANTHER" id="PTHR24056">
    <property type="entry name" value="CELL DIVISION PROTEIN KINASE"/>
    <property type="match status" value="1"/>
</dbReference>
<comment type="catalytic activity">
    <reaction evidence="9">
        <text>L-seryl-[protein] + ATP = O-phospho-L-seryl-[protein] + ADP + H(+)</text>
        <dbReference type="Rhea" id="RHEA:17989"/>
        <dbReference type="Rhea" id="RHEA-COMP:9863"/>
        <dbReference type="Rhea" id="RHEA-COMP:11604"/>
        <dbReference type="ChEBI" id="CHEBI:15378"/>
        <dbReference type="ChEBI" id="CHEBI:29999"/>
        <dbReference type="ChEBI" id="CHEBI:30616"/>
        <dbReference type="ChEBI" id="CHEBI:83421"/>
        <dbReference type="ChEBI" id="CHEBI:456216"/>
        <dbReference type="EC" id="2.7.11.22"/>
    </reaction>
</comment>
<feature type="compositionally biased region" description="Polar residues" evidence="12">
    <location>
        <begin position="475"/>
        <end position="484"/>
    </location>
</feature>
<feature type="region of interest" description="Disordered" evidence="12">
    <location>
        <begin position="471"/>
        <end position="493"/>
    </location>
</feature>
<keyword evidence="5 10" id="KW-0547">Nucleotide-binding</keyword>
<evidence type="ECO:0000256" key="9">
    <source>
        <dbReference type="ARBA" id="ARBA00048367"/>
    </source>
</evidence>
<evidence type="ECO:0000256" key="11">
    <source>
        <dbReference type="RuleBase" id="RU000304"/>
    </source>
</evidence>
<dbReference type="GO" id="GO:0005524">
    <property type="term" value="F:ATP binding"/>
    <property type="evidence" value="ECO:0007669"/>
    <property type="project" value="UniProtKB-UniRule"/>
</dbReference>
<dbReference type="Pfam" id="PF00069">
    <property type="entry name" value="Pkinase"/>
    <property type="match status" value="2"/>
</dbReference>
<dbReference type="GO" id="GO:0004693">
    <property type="term" value="F:cyclin-dependent protein serine/threonine kinase activity"/>
    <property type="evidence" value="ECO:0007669"/>
    <property type="project" value="UniProtKB-EC"/>
</dbReference>
<dbReference type="PROSITE" id="PS00108">
    <property type="entry name" value="PROTEIN_KINASE_ST"/>
    <property type="match status" value="2"/>
</dbReference>
<evidence type="ECO:0000313" key="14">
    <source>
        <dbReference type="EMBL" id="SSX30998.1"/>
    </source>
</evidence>
<dbReference type="InterPro" id="IPR050108">
    <property type="entry name" value="CDK"/>
</dbReference>
<dbReference type="GO" id="GO:0005634">
    <property type="term" value="C:nucleus"/>
    <property type="evidence" value="ECO:0007669"/>
    <property type="project" value="TreeGrafter"/>
</dbReference>
<dbReference type="SMART" id="SM00220">
    <property type="entry name" value="S_TKc"/>
    <property type="match status" value="2"/>
</dbReference>
<feature type="binding site" evidence="10">
    <location>
        <position position="115"/>
    </location>
    <ligand>
        <name>ATP</name>
        <dbReference type="ChEBI" id="CHEBI:30616"/>
    </ligand>
</feature>
<dbReference type="Gene3D" id="1.10.510.10">
    <property type="entry name" value="Transferase(Phosphotransferase) domain 1"/>
    <property type="match status" value="3"/>
</dbReference>
<proteinExistence type="inferred from homology"/>
<feature type="domain" description="Protein kinase" evidence="13">
    <location>
        <begin position="86"/>
        <end position="432"/>
    </location>
</feature>
<evidence type="ECO:0000259" key="13">
    <source>
        <dbReference type="PROSITE" id="PS50011"/>
    </source>
</evidence>
<dbReference type="PROSITE" id="PS00107">
    <property type="entry name" value="PROTEIN_KINASE_ATP"/>
    <property type="match status" value="2"/>
</dbReference>
<dbReference type="EMBL" id="UFQT01001555">
    <property type="protein sequence ID" value="SSX30998.1"/>
    <property type="molecule type" value="Genomic_DNA"/>
</dbReference>
<comment type="similarity">
    <text evidence="1">Belongs to the protein kinase superfamily. CMGC Ser/Thr protein kinase family. CDC2/CDKX subfamily.</text>
</comment>
<dbReference type="FunFam" id="3.30.200.20:FF:000049">
    <property type="entry name" value="cyclin-dependent kinase-like 1 isoform X1"/>
    <property type="match status" value="2"/>
</dbReference>
<dbReference type="InterPro" id="IPR017441">
    <property type="entry name" value="Protein_kinase_ATP_BS"/>
</dbReference>
<reference evidence="14" key="1">
    <citation type="submission" date="2018-07" db="EMBL/GenBank/DDBJ databases">
        <authorList>
            <person name="Quirk P.G."/>
            <person name="Krulwich T.A."/>
        </authorList>
    </citation>
    <scope>NUCLEOTIDE SEQUENCE</scope>
</reference>
<organism evidence="14">
    <name type="scientific">Culicoides sonorensis</name>
    <name type="common">Biting midge</name>
    <dbReference type="NCBI Taxonomy" id="179676"/>
    <lineage>
        <taxon>Eukaryota</taxon>
        <taxon>Metazoa</taxon>
        <taxon>Ecdysozoa</taxon>
        <taxon>Arthropoda</taxon>
        <taxon>Hexapoda</taxon>
        <taxon>Insecta</taxon>
        <taxon>Pterygota</taxon>
        <taxon>Neoptera</taxon>
        <taxon>Endopterygota</taxon>
        <taxon>Diptera</taxon>
        <taxon>Nematocera</taxon>
        <taxon>Chironomoidea</taxon>
        <taxon>Ceratopogonidae</taxon>
        <taxon>Ceratopogoninae</taxon>
        <taxon>Culicoides</taxon>
        <taxon>Monoculicoides</taxon>
    </lineage>
</organism>
<keyword evidence="4" id="KW-0808">Transferase</keyword>
<dbReference type="PROSITE" id="PS50011">
    <property type="entry name" value="PROTEIN_KINASE_DOM"/>
    <property type="match status" value="1"/>
</dbReference>
<name>A0A336MYP6_CULSO</name>
<dbReference type="InterPro" id="IPR008271">
    <property type="entry name" value="Ser/Thr_kinase_AS"/>
</dbReference>
<evidence type="ECO:0000256" key="3">
    <source>
        <dbReference type="ARBA" id="ARBA00022527"/>
    </source>
</evidence>
<evidence type="ECO:0000256" key="1">
    <source>
        <dbReference type="ARBA" id="ARBA00006485"/>
    </source>
</evidence>
<keyword evidence="3 11" id="KW-0723">Serine/threonine-protein kinase</keyword>
<dbReference type="PANTHER" id="PTHR24056:SF222">
    <property type="entry name" value="CYCLIN-DEPENDENT KINASE-LIKE 1"/>
    <property type="match status" value="1"/>
</dbReference>
<evidence type="ECO:0000256" key="8">
    <source>
        <dbReference type="ARBA" id="ARBA00047811"/>
    </source>
</evidence>
<gene>
    <name evidence="14" type="primary">CSON003148</name>
</gene>
<evidence type="ECO:0000256" key="6">
    <source>
        <dbReference type="ARBA" id="ARBA00022777"/>
    </source>
</evidence>
<evidence type="ECO:0000256" key="2">
    <source>
        <dbReference type="ARBA" id="ARBA00012425"/>
    </source>
</evidence>
<dbReference type="AlphaFoldDB" id="A0A336MYP6"/>
<accession>A0A336MYP6</accession>
<evidence type="ECO:0000256" key="10">
    <source>
        <dbReference type="PROSITE-ProRule" id="PRU10141"/>
    </source>
</evidence>
<sequence>MSTSETESSKSRQSTRDIIKESIESLDKNGEIKSNGKIKVLNICVECAKKYMFFLNLLRNAIPMQPETYRNSNYYRSRGSSRMDRYEKLSRLGEGSYGVVYKCRDRETNQLVAVKRFVESEDDPAIRKIALREVRMLKNLKHQNLVCLLEVFRRKRRLHLVFEFCEHTVLHELERHPQGVPDNLTKQIVYQTLLGVAYIHRQGVVHRDIKPENILLTETYRSSNYYRSRGSSRMDRYEKLSRLGEGSYGVVYKCRDRETNQLVAVKRFVESEDDPAIRKIALREVRMLKNLKHQNLVCLLEVFRRKRRLHLVFEFCEHTVLHELERHPQGVPDNLTKQIVYQTLLGVAYIHRQGVVHRDIKPENILLTAIFSQNDFFKGIQLPVPPTLEPLETKMPNRALSNPLMMDFLKKCLHVDPVKRHTCDRLLQHTYFEDYIAKQKEIEADIYAENRREKSKLSALTSLPQLPATMESKMPVNNKNNNYSRSDHHLPTI</sequence>
<keyword evidence="7 10" id="KW-0067">ATP-binding</keyword>
<evidence type="ECO:0000256" key="7">
    <source>
        <dbReference type="ARBA" id="ARBA00022840"/>
    </source>
</evidence>
<dbReference type="InterPro" id="IPR011009">
    <property type="entry name" value="Kinase-like_dom_sf"/>
</dbReference>
<dbReference type="SUPFAM" id="SSF56112">
    <property type="entry name" value="Protein kinase-like (PK-like)"/>
    <property type="match status" value="2"/>
</dbReference>
<evidence type="ECO:0000256" key="4">
    <source>
        <dbReference type="ARBA" id="ARBA00022679"/>
    </source>
</evidence>
<dbReference type="Gene3D" id="3.30.200.20">
    <property type="entry name" value="Phosphorylase Kinase, domain 1"/>
    <property type="match status" value="2"/>
</dbReference>
<feature type="binding site" evidence="10">
    <location>
        <position position="266"/>
    </location>
    <ligand>
        <name>ATP</name>
        <dbReference type="ChEBI" id="CHEBI:30616"/>
    </ligand>
</feature>
<dbReference type="EC" id="2.7.11.22" evidence="2"/>
<protein>
    <recommendedName>
        <fullName evidence="2">cyclin-dependent kinase</fullName>
        <ecNumber evidence="2">2.7.11.22</ecNumber>
    </recommendedName>
</protein>
<comment type="catalytic activity">
    <reaction evidence="8">
        <text>L-threonyl-[protein] + ATP = O-phospho-L-threonyl-[protein] + ADP + H(+)</text>
        <dbReference type="Rhea" id="RHEA:46608"/>
        <dbReference type="Rhea" id="RHEA-COMP:11060"/>
        <dbReference type="Rhea" id="RHEA-COMP:11605"/>
        <dbReference type="ChEBI" id="CHEBI:15378"/>
        <dbReference type="ChEBI" id="CHEBI:30013"/>
        <dbReference type="ChEBI" id="CHEBI:30616"/>
        <dbReference type="ChEBI" id="CHEBI:61977"/>
        <dbReference type="ChEBI" id="CHEBI:456216"/>
        <dbReference type="EC" id="2.7.11.22"/>
    </reaction>
</comment>
<dbReference type="VEuPathDB" id="VectorBase:CSON003148"/>
<keyword evidence="6" id="KW-0418">Kinase</keyword>
<dbReference type="InterPro" id="IPR000719">
    <property type="entry name" value="Prot_kinase_dom"/>
</dbReference>
<evidence type="ECO:0000256" key="5">
    <source>
        <dbReference type="ARBA" id="ARBA00022741"/>
    </source>
</evidence>